<feature type="region of interest" description="Disordered" evidence="2">
    <location>
        <begin position="50"/>
        <end position="76"/>
    </location>
</feature>
<evidence type="ECO:0000313" key="5">
    <source>
        <dbReference type="Proteomes" id="UP000504638"/>
    </source>
</evidence>
<reference evidence="6" key="2">
    <citation type="submission" date="2020-04" db="EMBL/GenBank/DDBJ databases">
        <authorList>
            <consortium name="NCBI Genome Project"/>
        </authorList>
    </citation>
    <scope>NUCLEOTIDE SEQUENCE</scope>
    <source>
        <strain evidence="6">CBS 781.70</strain>
    </source>
</reference>
<evidence type="ECO:0000259" key="3">
    <source>
        <dbReference type="SMART" id="SM00642"/>
    </source>
</evidence>
<comment type="similarity">
    <text evidence="1">Belongs to the glycosyl hydrolase 13 family.</text>
</comment>
<reference evidence="4 6" key="1">
    <citation type="submission" date="2020-01" db="EMBL/GenBank/DDBJ databases">
        <authorList>
            <consortium name="DOE Joint Genome Institute"/>
            <person name="Haridas S."/>
            <person name="Albert R."/>
            <person name="Binder M."/>
            <person name="Bloem J."/>
            <person name="Labutti K."/>
            <person name="Salamov A."/>
            <person name="Andreopoulos B."/>
            <person name="Baker S.E."/>
            <person name="Barry K."/>
            <person name="Bills G."/>
            <person name="Bluhm B.H."/>
            <person name="Cannon C."/>
            <person name="Castanera R."/>
            <person name="Culley D.E."/>
            <person name="Daum C."/>
            <person name="Ezra D."/>
            <person name="Gonzalez J.B."/>
            <person name="Henrissat B."/>
            <person name="Kuo A."/>
            <person name="Liang C."/>
            <person name="Lipzen A."/>
            <person name="Lutzoni F."/>
            <person name="Magnuson J."/>
            <person name="Mondo S."/>
            <person name="Nolan M."/>
            <person name="Ohm R."/>
            <person name="Pangilinan J."/>
            <person name="Park H.-J."/>
            <person name="Ramirez L."/>
            <person name="Alfaro M."/>
            <person name="Sun H."/>
            <person name="Tritt A."/>
            <person name="Yoshinaga Y."/>
            <person name="Zwiers L.-H."/>
            <person name="Turgeon B.G."/>
            <person name="Goodwin S.B."/>
            <person name="Spatafora J.W."/>
            <person name="Crous P.W."/>
            <person name="Grigoriev I.V."/>
        </authorList>
    </citation>
    <scope>NUCLEOTIDE SEQUENCE</scope>
    <source>
        <strain evidence="4 6">CBS 781.70</strain>
    </source>
</reference>
<gene>
    <name evidence="4 6" type="ORF">P152DRAFT_258039</name>
</gene>
<evidence type="ECO:0000313" key="4">
    <source>
        <dbReference type="EMBL" id="KAF1808013.1"/>
    </source>
</evidence>
<evidence type="ECO:0000313" key="6">
    <source>
        <dbReference type="RefSeq" id="XP_033529644.1"/>
    </source>
</evidence>
<feature type="compositionally biased region" description="Low complexity" evidence="2">
    <location>
        <begin position="55"/>
        <end position="66"/>
    </location>
</feature>
<dbReference type="PANTHER" id="PTHR10357">
    <property type="entry name" value="ALPHA-AMYLASE FAMILY MEMBER"/>
    <property type="match status" value="1"/>
</dbReference>
<evidence type="ECO:0000256" key="2">
    <source>
        <dbReference type="SAM" id="MobiDB-lite"/>
    </source>
</evidence>
<reference evidence="6" key="3">
    <citation type="submission" date="2025-04" db="UniProtKB">
        <authorList>
            <consortium name="RefSeq"/>
        </authorList>
    </citation>
    <scope>IDENTIFICATION</scope>
    <source>
        <strain evidence="6">CBS 781.70</strain>
    </source>
</reference>
<proteinExistence type="inferred from homology"/>
<dbReference type="OrthoDB" id="204980at2759"/>
<dbReference type="CDD" id="cd11352">
    <property type="entry name" value="AmyAc_5"/>
    <property type="match status" value="1"/>
</dbReference>
<dbReference type="InterPro" id="IPR017853">
    <property type="entry name" value="GH"/>
</dbReference>
<protein>
    <submittedName>
        <fullName evidence="4 6">Alpha-amylase</fullName>
    </submittedName>
</protein>
<dbReference type="SMART" id="SM00642">
    <property type="entry name" value="Aamy"/>
    <property type="match status" value="1"/>
</dbReference>
<dbReference type="Gene3D" id="3.20.20.80">
    <property type="entry name" value="Glycosidases"/>
    <property type="match status" value="1"/>
</dbReference>
<dbReference type="Pfam" id="PF00128">
    <property type="entry name" value="Alpha-amylase"/>
    <property type="match status" value="1"/>
</dbReference>
<accession>A0A6G1FQH2</accession>
<dbReference type="RefSeq" id="XP_033529644.1">
    <property type="nucleotide sequence ID" value="XM_033674766.1"/>
</dbReference>
<dbReference type="InterPro" id="IPR006047">
    <property type="entry name" value="GH13_cat_dom"/>
</dbReference>
<dbReference type="GO" id="GO:0005975">
    <property type="term" value="P:carbohydrate metabolic process"/>
    <property type="evidence" value="ECO:0007669"/>
    <property type="project" value="InterPro"/>
</dbReference>
<evidence type="ECO:0000256" key="1">
    <source>
        <dbReference type="ARBA" id="ARBA00008061"/>
    </source>
</evidence>
<dbReference type="EMBL" id="ML975193">
    <property type="protein sequence ID" value="KAF1808013.1"/>
    <property type="molecule type" value="Genomic_DNA"/>
</dbReference>
<keyword evidence="5" id="KW-1185">Reference proteome</keyword>
<dbReference type="GeneID" id="54415336"/>
<dbReference type="AlphaFoldDB" id="A0A6G1FQH2"/>
<organism evidence="4">
    <name type="scientific">Eremomyces bilateralis CBS 781.70</name>
    <dbReference type="NCBI Taxonomy" id="1392243"/>
    <lineage>
        <taxon>Eukaryota</taxon>
        <taxon>Fungi</taxon>
        <taxon>Dikarya</taxon>
        <taxon>Ascomycota</taxon>
        <taxon>Pezizomycotina</taxon>
        <taxon>Dothideomycetes</taxon>
        <taxon>Dothideomycetes incertae sedis</taxon>
        <taxon>Eremomycetales</taxon>
        <taxon>Eremomycetaceae</taxon>
        <taxon>Eremomyces</taxon>
    </lineage>
</organism>
<dbReference type="SUPFAM" id="SSF51445">
    <property type="entry name" value="(Trans)glycosidases"/>
    <property type="match status" value="1"/>
</dbReference>
<feature type="domain" description="Glycosyl hydrolase family 13 catalytic" evidence="3">
    <location>
        <begin position="39"/>
        <end position="500"/>
    </location>
</feature>
<dbReference type="PANTHER" id="PTHR10357:SF209">
    <property type="entry name" value="PERIPLASMIC ALPHA-AMYLASE"/>
    <property type="match status" value="1"/>
</dbReference>
<dbReference type="Proteomes" id="UP000504638">
    <property type="component" value="Unplaced"/>
</dbReference>
<name>A0A6G1FQH2_9PEZI</name>
<sequence>MDSIRSLSDPRIQAFLSSRRNDRIYHPSPSNWEDQVLYFLLPDRFSDGNERGYHSSSSQFESTSQTPLFQPSDAGNAVRNPQDEALWQEAGVRFAGGTITGMRTKLGYLKRLGIGAIWVGPIFKQVAGLETYHGYGVQDFLNIDPRFGTREDLRELVREAHEMGIYVLLDIILNHAGNVWEYQGGAKEYTGEEFPVEGFFDAQRVPNIDMDPDAVAAHLSAYPDGAVWPSELQSKNCFTRKGSIRSDGWDEYPQCVDGDFFDLKDINLGQHQLEGFAPTPALLALVEVYQFWMAYADVDGFRIDTVKHMGDGPTRYFATRIHEFAQSLGKDNFILIGEILGDRVFETVETTGIDAALGVGGIQEQLWKLPRGLVSPKGYFGMFTNSAYMNRGAHAWFRDTIVCMVDDHDQVWNPSQKSRYCCGDGKKTILAAEAMNLCTVGIPCIYYGSEQCFDGTGSDDRYIREAMFGGGFGAFRSRDRHFFNEEFAVYRAIAEIAEIRKTELALRRGRQYLRKISRDGAAFGYPVKYPRGPMRSVVAWSRIFDDVEILCAINTDGDSEQSAWVRVNGGSKPPGVTFEPLYPKGKASLTVEKKAAGAAVQVMVPPGGFCMYKSRQRELTSRDGRKSSRRSRYFCC</sequence>